<comment type="similarity">
    <text evidence="1 2">Belongs to the CutC family.</text>
</comment>
<evidence type="ECO:0000313" key="4">
    <source>
        <dbReference type="Proteomes" id="UP000195897"/>
    </source>
</evidence>
<reference evidence="4" key="1">
    <citation type="submission" date="2017-04" db="EMBL/GenBank/DDBJ databases">
        <title>Function of individual gut microbiota members based on whole genome sequencing of pure cultures obtained from chicken caecum.</title>
        <authorList>
            <person name="Medvecky M."/>
            <person name="Cejkova D."/>
            <person name="Polansky O."/>
            <person name="Karasova D."/>
            <person name="Kubasova T."/>
            <person name="Cizek A."/>
            <person name="Rychlik I."/>
        </authorList>
    </citation>
    <scope>NUCLEOTIDE SEQUENCE [LARGE SCALE GENOMIC DNA]</scope>
    <source>
        <strain evidence="4">An180</strain>
    </source>
</reference>
<dbReference type="PANTHER" id="PTHR12598:SF0">
    <property type="entry name" value="COPPER HOMEOSTASIS PROTEIN CUTC HOMOLOG"/>
    <property type="match status" value="1"/>
</dbReference>
<dbReference type="Gene3D" id="3.20.20.380">
    <property type="entry name" value="Copper homeostasis (CutC) domain"/>
    <property type="match status" value="1"/>
</dbReference>
<proteinExistence type="inferred from homology"/>
<evidence type="ECO:0000256" key="1">
    <source>
        <dbReference type="ARBA" id="ARBA00007768"/>
    </source>
</evidence>
<evidence type="ECO:0000256" key="2">
    <source>
        <dbReference type="HAMAP-Rule" id="MF_00795"/>
    </source>
</evidence>
<gene>
    <name evidence="2" type="primary">cutC</name>
    <name evidence="3" type="ORF">B5F17_10110</name>
</gene>
<keyword evidence="2" id="KW-0963">Cytoplasm</keyword>
<dbReference type="PANTHER" id="PTHR12598">
    <property type="entry name" value="COPPER HOMEOSTASIS PROTEIN CUTC"/>
    <property type="match status" value="1"/>
</dbReference>
<comment type="caution">
    <text evidence="3">The sequence shown here is derived from an EMBL/GenBank/DDBJ whole genome shotgun (WGS) entry which is preliminary data.</text>
</comment>
<accession>A0A1Y4L5W7</accession>
<dbReference type="GO" id="GO:0005737">
    <property type="term" value="C:cytoplasm"/>
    <property type="evidence" value="ECO:0007669"/>
    <property type="project" value="UniProtKB-SubCell"/>
</dbReference>
<comment type="caution">
    <text evidence="2">Once thought to be involved in copper homeostasis, experiments in E.coli have shown this is not the case.</text>
</comment>
<dbReference type="SUPFAM" id="SSF110395">
    <property type="entry name" value="CutC-like"/>
    <property type="match status" value="1"/>
</dbReference>
<dbReference type="GO" id="GO:0005507">
    <property type="term" value="F:copper ion binding"/>
    <property type="evidence" value="ECO:0007669"/>
    <property type="project" value="TreeGrafter"/>
</dbReference>
<comment type="subcellular location">
    <subcellularLocation>
        <location evidence="2">Cytoplasm</location>
    </subcellularLocation>
</comment>
<protein>
    <recommendedName>
        <fullName evidence="2">PF03932 family protein CutC</fullName>
    </recommendedName>
</protein>
<organism evidence="3 4">
    <name type="scientific">Butyricicoccus pullicaecorum</name>
    <dbReference type="NCBI Taxonomy" id="501571"/>
    <lineage>
        <taxon>Bacteria</taxon>
        <taxon>Bacillati</taxon>
        <taxon>Bacillota</taxon>
        <taxon>Clostridia</taxon>
        <taxon>Eubacteriales</taxon>
        <taxon>Butyricicoccaceae</taxon>
        <taxon>Butyricicoccus</taxon>
    </lineage>
</organism>
<dbReference type="InterPro" id="IPR036822">
    <property type="entry name" value="CutC-like_dom_sf"/>
</dbReference>
<dbReference type="RefSeq" id="WP_087373555.1">
    <property type="nucleotide sequence ID" value="NZ_NFKK01000012.1"/>
</dbReference>
<dbReference type="EMBL" id="NFKK01000012">
    <property type="protein sequence ID" value="OUP52164.1"/>
    <property type="molecule type" value="Genomic_DNA"/>
</dbReference>
<evidence type="ECO:0000313" key="3">
    <source>
        <dbReference type="EMBL" id="OUP52164.1"/>
    </source>
</evidence>
<dbReference type="Proteomes" id="UP000195897">
    <property type="component" value="Unassembled WGS sequence"/>
</dbReference>
<name>A0A1Y4L5W7_9FIRM</name>
<dbReference type="InterPro" id="IPR005627">
    <property type="entry name" value="CutC-like"/>
</dbReference>
<dbReference type="HAMAP" id="MF_00795">
    <property type="entry name" value="CutC"/>
    <property type="match status" value="1"/>
</dbReference>
<dbReference type="AlphaFoldDB" id="A0A1Y4L5W7"/>
<dbReference type="Pfam" id="PF03932">
    <property type="entry name" value="CutC"/>
    <property type="match status" value="1"/>
</dbReference>
<sequence length="254" mass="27455">MKFVLEACVDSVESARAAQAGGATRFELCGNLIIGGTTPDPFLFSRVQECCTLPIHVLIRPRFGDFLYTDEEFMLMEQQVSWFAAHGARAVVIGMLTPNGALDRDSMARLIEAARAQNPDCKITLHRAFDVCRDPFTALKTAKKLGVNTILTSGQAASCVQGAPLLTELVHRAGDTVEILIGAGVNAAVIGDLLPVTGAHAFHMSGKRTLDSQMTYRREGVPMGLPGISEFEIWRTDAQAIAQARQVLDTYFAG</sequence>